<dbReference type="EMBL" id="JBHTIU010000011">
    <property type="protein sequence ID" value="MFD0868279.1"/>
    <property type="molecule type" value="Genomic_DNA"/>
</dbReference>
<name>A0ABW3D7P9_9BACL</name>
<evidence type="ECO:0000313" key="3">
    <source>
        <dbReference type="Proteomes" id="UP001597120"/>
    </source>
</evidence>
<evidence type="ECO:0000313" key="2">
    <source>
        <dbReference type="EMBL" id="MFD0868279.1"/>
    </source>
</evidence>
<evidence type="ECO:0008006" key="4">
    <source>
        <dbReference type="Google" id="ProtNLM"/>
    </source>
</evidence>
<gene>
    <name evidence="2" type="ORF">ACFQ03_03895</name>
</gene>
<protein>
    <recommendedName>
        <fullName evidence="4">DUF3221 domain-containing protein</fullName>
    </recommendedName>
</protein>
<reference evidence="3" key="1">
    <citation type="journal article" date="2019" name="Int. J. Syst. Evol. Microbiol.">
        <title>The Global Catalogue of Microorganisms (GCM) 10K type strain sequencing project: providing services to taxonomists for standard genome sequencing and annotation.</title>
        <authorList>
            <consortium name="The Broad Institute Genomics Platform"/>
            <consortium name="The Broad Institute Genome Sequencing Center for Infectious Disease"/>
            <person name="Wu L."/>
            <person name="Ma J."/>
        </authorList>
    </citation>
    <scope>NUCLEOTIDE SEQUENCE [LARGE SCALE GENOMIC DNA]</scope>
    <source>
        <strain evidence="3">CCUG 57263</strain>
    </source>
</reference>
<comment type="caution">
    <text evidence="2">The sequence shown here is derived from an EMBL/GenBank/DDBJ whole genome shotgun (WGS) entry which is preliminary data.</text>
</comment>
<feature type="chain" id="PRO_5046086581" description="DUF3221 domain-containing protein" evidence="1">
    <location>
        <begin position="22"/>
        <end position="132"/>
    </location>
</feature>
<keyword evidence="1" id="KW-0732">Signal</keyword>
<dbReference type="Proteomes" id="UP001597120">
    <property type="component" value="Unassembled WGS sequence"/>
</dbReference>
<sequence length="132" mass="15269">MKVKLVLFLLTLLTAVCTGCAEKQPVEKPKYTFTGKTVSLVKQNNYSIDGVRIRYTLQVENFNPTDEAFKKYNEMFGEHGEYKHFEITKNTKIYDSNNQPIGPEDIKMNQEISFSVEFINDQALHALEIREL</sequence>
<keyword evidence="3" id="KW-1185">Reference proteome</keyword>
<organism evidence="2 3">
    <name type="scientific">Paenibacillus residui</name>
    <dbReference type="NCBI Taxonomy" id="629724"/>
    <lineage>
        <taxon>Bacteria</taxon>
        <taxon>Bacillati</taxon>
        <taxon>Bacillota</taxon>
        <taxon>Bacilli</taxon>
        <taxon>Bacillales</taxon>
        <taxon>Paenibacillaceae</taxon>
        <taxon>Paenibacillus</taxon>
    </lineage>
</organism>
<evidence type="ECO:0000256" key="1">
    <source>
        <dbReference type="SAM" id="SignalP"/>
    </source>
</evidence>
<feature type="signal peptide" evidence="1">
    <location>
        <begin position="1"/>
        <end position="21"/>
    </location>
</feature>
<accession>A0ABW3D7P9</accession>
<dbReference type="RefSeq" id="WP_144940905.1">
    <property type="nucleotide sequence ID" value="NZ_JBHTIU010000011.1"/>
</dbReference>
<proteinExistence type="predicted"/>